<dbReference type="EMBL" id="CP010835">
    <property type="protein sequence ID" value="AMM54169.1"/>
    <property type="molecule type" value="Genomic_DNA"/>
</dbReference>
<dbReference type="AlphaFoldDB" id="A0A127BBJ7"/>
<gene>
    <name evidence="3" type="ORF">TQ32_06520</name>
</gene>
<dbReference type="PANTHER" id="PTHR34295:SF1">
    <property type="entry name" value="BIOTIN TRANSPORTER BIOY"/>
    <property type="match status" value="1"/>
</dbReference>
<feature type="transmembrane region" description="Helical" evidence="2">
    <location>
        <begin position="135"/>
        <end position="155"/>
    </location>
</feature>
<keyword evidence="1" id="KW-0813">Transport</keyword>
<dbReference type="GeneID" id="28491474"/>
<proteinExistence type="inferred from homology"/>
<feature type="transmembrane region" description="Helical" evidence="2">
    <location>
        <begin position="29"/>
        <end position="47"/>
    </location>
</feature>
<keyword evidence="2" id="KW-1133">Transmembrane helix</keyword>
<dbReference type="Pfam" id="PF02632">
    <property type="entry name" value="BioY"/>
    <property type="match status" value="1"/>
</dbReference>
<keyword evidence="1 2" id="KW-0472">Membrane</keyword>
<comment type="similarity">
    <text evidence="1">Belongs to the BioY family.</text>
</comment>
<organism evidence="3 4">
    <name type="scientific">Pyrococcus kukulkanii</name>
    <dbReference type="NCBI Taxonomy" id="1609559"/>
    <lineage>
        <taxon>Archaea</taxon>
        <taxon>Methanobacteriati</taxon>
        <taxon>Methanobacteriota</taxon>
        <taxon>Thermococci</taxon>
        <taxon>Thermococcales</taxon>
        <taxon>Thermococcaceae</taxon>
        <taxon>Pyrococcus</taxon>
    </lineage>
</organism>
<dbReference type="OrthoDB" id="50443at2157"/>
<evidence type="ECO:0000256" key="2">
    <source>
        <dbReference type="SAM" id="Phobius"/>
    </source>
</evidence>
<dbReference type="STRING" id="1609559.TQ32_06520"/>
<evidence type="ECO:0000256" key="1">
    <source>
        <dbReference type="PIRNR" id="PIRNR016661"/>
    </source>
</evidence>
<dbReference type="RefSeq" id="WP_068322528.1">
    <property type="nucleotide sequence ID" value="NZ_CP010835.1"/>
</dbReference>
<dbReference type="InterPro" id="IPR003784">
    <property type="entry name" value="BioY"/>
</dbReference>
<dbReference type="GO" id="GO:0005886">
    <property type="term" value="C:plasma membrane"/>
    <property type="evidence" value="ECO:0007669"/>
    <property type="project" value="UniProtKB-SubCell"/>
</dbReference>
<dbReference type="Gene3D" id="1.10.1760.20">
    <property type="match status" value="1"/>
</dbReference>
<evidence type="ECO:0000313" key="4">
    <source>
        <dbReference type="Proteomes" id="UP000070587"/>
    </source>
</evidence>
<reference evidence="4" key="1">
    <citation type="submission" date="2015-02" db="EMBL/GenBank/DDBJ databases">
        <title>Pyrococcus kukulkanii sp. nov., a novel hyperthermophilic archaeon isolated from a deep-sea hydrothermal vent at the Guaymas Basin.</title>
        <authorList>
            <person name="Oger P.M."/>
            <person name="Callac N."/>
            <person name="Jebbar M."/>
            <person name="Godfroy A."/>
        </authorList>
    </citation>
    <scope>NUCLEOTIDE SEQUENCE [LARGE SCALE GENOMIC DNA]</scope>
    <source>
        <strain evidence="4">NCB100</strain>
    </source>
</reference>
<dbReference type="PANTHER" id="PTHR34295">
    <property type="entry name" value="BIOTIN TRANSPORTER BIOY"/>
    <property type="match status" value="1"/>
</dbReference>
<keyword evidence="2" id="KW-0812">Transmembrane</keyword>
<sequence>MKAKEVALIGLFMALTAIGAQIRIPLGPVPFTMQVFFVILAGLILGARLGFISIALYDLLGALGLPVFAGMKGGLAVVIGPTGGYILAFPIASGIAGLGRDRLRVLTAYLGLAVIYIMGWAWLSRFLGPEKALKLGVLPFIAPDLAKVALALVVARRYERLKP</sequence>
<dbReference type="PIRSF" id="PIRSF016661">
    <property type="entry name" value="BioY"/>
    <property type="match status" value="1"/>
</dbReference>
<accession>A0A127BBJ7</accession>
<reference evidence="3 4" key="2">
    <citation type="journal article" date="2016" name="Int. J. Syst. Evol. Microbiol.">
        <title>Pyrococcus kukulkanii sp. nov., a hyperthermophilic, piezophilic archaeon isolated from a deep-sea hydrothermal vent.</title>
        <authorList>
            <person name="Callac N."/>
            <person name="Oger P."/>
            <person name="Lesongeur F."/>
            <person name="Rattray J.E."/>
            <person name="Vannier P."/>
            <person name="Michoud G."/>
            <person name="Beauverger M."/>
            <person name="Gayet N."/>
            <person name="Rouxel O."/>
            <person name="Jebbar M."/>
            <person name="Godfroy A."/>
        </authorList>
    </citation>
    <scope>NUCLEOTIDE SEQUENCE [LARGE SCALE GENOMIC DNA]</scope>
    <source>
        <strain evidence="3 4">NCB100</strain>
    </source>
</reference>
<dbReference type="Proteomes" id="UP000070587">
    <property type="component" value="Chromosome"/>
</dbReference>
<comment type="subcellular location">
    <subcellularLocation>
        <location evidence="1">Cell membrane</location>
        <topology evidence="1">Multi-pass membrane protein</topology>
    </subcellularLocation>
</comment>
<name>A0A127BBJ7_9EURY</name>
<dbReference type="GO" id="GO:0015225">
    <property type="term" value="F:biotin transmembrane transporter activity"/>
    <property type="evidence" value="ECO:0007669"/>
    <property type="project" value="UniProtKB-UniRule"/>
</dbReference>
<feature type="transmembrane region" description="Helical" evidence="2">
    <location>
        <begin position="77"/>
        <end position="98"/>
    </location>
</feature>
<keyword evidence="1" id="KW-1003">Cell membrane</keyword>
<evidence type="ECO:0000313" key="3">
    <source>
        <dbReference type="EMBL" id="AMM54169.1"/>
    </source>
</evidence>
<protein>
    <submittedName>
        <fullName evidence="3">Biotin transporter BioY</fullName>
    </submittedName>
</protein>
<dbReference type="PATRIC" id="fig|1609559.3.peg.1368"/>
<dbReference type="KEGG" id="pyc:TQ32_06520"/>
<feature type="transmembrane region" description="Helical" evidence="2">
    <location>
        <begin position="105"/>
        <end position="123"/>
    </location>
</feature>